<proteinExistence type="inferred from homology"/>
<evidence type="ECO:0000259" key="6">
    <source>
        <dbReference type="Pfam" id="PF17207"/>
    </source>
</evidence>
<dbReference type="RefSeq" id="WP_021053205.1">
    <property type="nucleotide sequence ID" value="NZ_KE356561.1"/>
</dbReference>
<dbReference type="InterPro" id="IPR001208">
    <property type="entry name" value="MCM_dom"/>
</dbReference>
<name>U1PN83_9EURY</name>
<evidence type="ECO:0000256" key="3">
    <source>
        <dbReference type="ARBA" id="ARBA00022741"/>
    </source>
</evidence>
<dbReference type="GO" id="GO:0005524">
    <property type="term" value="F:ATP binding"/>
    <property type="evidence" value="ECO:0007669"/>
    <property type="project" value="UniProtKB-KW"/>
</dbReference>
<feature type="domain" description="MCM OB" evidence="6">
    <location>
        <begin position="99"/>
        <end position="225"/>
    </location>
</feature>
<accession>U1PN83</accession>
<reference evidence="7 8" key="1">
    <citation type="journal article" date="2013" name="PLoS ONE">
        <title>Assembly-driven community genomics of a hypersaline microbial ecosystem.</title>
        <authorList>
            <person name="Podell S."/>
            <person name="Ugalde J.A."/>
            <person name="Narasingarao P."/>
            <person name="Banfield J.F."/>
            <person name="Heidelberg K.B."/>
            <person name="Allen E.E."/>
        </authorList>
    </citation>
    <scope>NUCLEOTIDE SEQUENCE [LARGE SCALE GENOMIC DNA]</scope>
    <source>
        <strain evidence="8">J07HQW2</strain>
    </source>
</reference>
<dbReference type="InterPro" id="IPR012340">
    <property type="entry name" value="NA-bd_OB-fold"/>
</dbReference>
<dbReference type="InterPro" id="IPR033762">
    <property type="entry name" value="MCM_OB"/>
</dbReference>
<dbReference type="Gene3D" id="2.40.50.140">
    <property type="entry name" value="Nucleic acid-binding proteins"/>
    <property type="match status" value="1"/>
</dbReference>
<feature type="domain" description="MCM C-terminal AAA(+) ATPase" evidence="5">
    <location>
        <begin position="265"/>
        <end position="309"/>
    </location>
</feature>
<dbReference type="InterPro" id="IPR027417">
    <property type="entry name" value="P-loop_NTPase"/>
</dbReference>
<dbReference type="Pfam" id="PF00493">
    <property type="entry name" value="MCM"/>
    <property type="match status" value="1"/>
</dbReference>
<keyword evidence="2" id="KW-0235">DNA replication</keyword>
<dbReference type="STRING" id="1238425.J07HQW2_00144"/>
<dbReference type="SUPFAM" id="SSF50249">
    <property type="entry name" value="Nucleic acid-binding proteins"/>
    <property type="match status" value="1"/>
</dbReference>
<evidence type="ECO:0000256" key="4">
    <source>
        <dbReference type="ARBA" id="ARBA00022840"/>
    </source>
</evidence>
<keyword evidence="3" id="KW-0547">Nucleotide-binding</keyword>
<dbReference type="GO" id="GO:0003697">
    <property type="term" value="F:single-stranded DNA binding"/>
    <property type="evidence" value="ECO:0007669"/>
    <property type="project" value="TreeGrafter"/>
</dbReference>
<dbReference type="Gene3D" id="3.40.50.300">
    <property type="entry name" value="P-loop containing nucleotide triphosphate hydrolases"/>
    <property type="match status" value="1"/>
</dbReference>
<protein>
    <submittedName>
        <fullName evidence="7">Putative ATPase involved in replication control, Cdc46/Mcm family</fullName>
    </submittedName>
</protein>
<dbReference type="PANTHER" id="PTHR11630">
    <property type="entry name" value="DNA REPLICATION LICENSING FACTOR MCM FAMILY MEMBER"/>
    <property type="match status" value="1"/>
</dbReference>
<dbReference type="GO" id="GO:0017116">
    <property type="term" value="F:single-stranded DNA helicase activity"/>
    <property type="evidence" value="ECO:0007669"/>
    <property type="project" value="TreeGrafter"/>
</dbReference>
<dbReference type="EMBL" id="KE356561">
    <property type="protein sequence ID" value="ERG93711.1"/>
    <property type="molecule type" value="Genomic_DNA"/>
</dbReference>
<dbReference type="GO" id="GO:0042555">
    <property type="term" value="C:MCM complex"/>
    <property type="evidence" value="ECO:0007669"/>
    <property type="project" value="TreeGrafter"/>
</dbReference>
<dbReference type="AlphaFoldDB" id="U1PN83"/>
<organism evidence="7 8">
    <name type="scientific">Haloquadratum walsbyi J07HQW2</name>
    <dbReference type="NCBI Taxonomy" id="1238425"/>
    <lineage>
        <taxon>Archaea</taxon>
        <taxon>Methanobacteriati</taxon>
        <taxon>Methanobacteriota</taxon>
        <taxon>Stenosarchaea group</taxon>
        <taxon>Halobacteria</taxon>
        <taxon>Halobacteriales</taxon>
        <taxon>Haloferacaceae</taxon>
        <taxon>Haloquadratum</taxon>
    </lineage>
</organism>
<dbReference type="Pfam" id="PF17207">
    <property type="entry name" value="MCM_OB"/>
    <property type="match status" value="1"/>
</dbReference>
<evidence type="ECO:0000313" key="7">
    <source>
        <dbReference type="EMBL" id="ERG93711.1"/>
    </source>
</evidence>
<dbReference type="PANTHER" id="PTHR11630:SF66">
    <property type="entry name" value="DNA REPLICATION LICENSING FACTOR MCM4"/>
    <property type="match status" value="1"/>
</dbReference>
<sequence length="310" mass="35000">MTFVDITNSIAADELIVNEFQESVIQPHYAHDIVSFEDAIDDTFYMQWTNIDNSYPEFAADLIDQPTKFYYQAEYALREFDPIVENAELRIIGCPDQTSIRDLRAKDINTLVSIDGIISKVTEVKPEFTVTVFQCEEDGQEVSVFQTDESFTNTTCPDCGPELSESQISYTESSLLNYQKVQMQETPENVLGGDNLQAIDITLIGDITGNFSPGDRVVATGILRENMSTVGNNQKRSIPDTYVQGFSLTKEQQEFEELIITDSDETRIEELANSYDIYERLSESIASSIYGYEYEKLALVLQLFSGVTKV</sequence>
<dbReference type="HOGENOM" id="CLU_896039_0_0_2"/>
<dbReference type="InterPro" id="IPR031327">
    <property type="entry name" value="MCM"/>
</dbReference>
<dbReference type="SMART" id="SM00350">
    <property type="entry name" value="MCM"/>
    <property type="match status" value="1"/>
</dbReference>
<dbReference type="GO" id="GO:0006260">
    <property type="term" value="P:DNA replication"/>
    <property type="evidence" value="ECO:0007669"/>
    <property type="project" value="UniProtKB-KW"/>
</dbReference>
<evidence type="ECO:0000259" key="5">
    <source>
        <dbReference type="Pfam" id="PF00493"/>
    </source>
</evidence>
<keyword evidence="4" id="KW-0067">ATP-binding</keyword>
<dbReference type="eggNOG" id="arCOG00439">
    <property type="taxonomic scope" value="Archaea"/>
</dbReference>
<dbReference type="Gene3D" id="2.20.28.10">
    <property type="match status" value="1"/>
</dbReference>
<evidence type="ECO:0000256" key="2">
    <source>
        <dbReference type="ARBA" id="ARBA00022705"/>
    </source>
</evidence>
<comment type="similarity">
    <text evidence="1">Belongs to the MCM family.</text>
</comment>
<evidence type="ECO:0000313" key="8">
    <source>
        <dbReference type="Proteomes" id="UP000030710"/>
    </source>
</evidence>
<evidence type="ECO:0000256" key="1">
    <source>
        <dbReference type="ARBA" id="ARBA00008010"/>
    </source>
</evidence>
<dbReference type="Proteomes" id="UP000030710">
    <property type="component" value="Unassembled WGS sequence"/>
</dbReference>
<gene>
    <name evidence="7" type="ORF">J07HQW2_00144</name>
</gene>